<feature type="transmembrane region" description="Helical" evidence="1">
    <location>
        <begin position="68"/>
        <end position="87"/>
    </location>
</feature>
<name>A0ABY6B8U5_9BURK</name>
<reference evidence="2" key="1">
    <citation type="submission" date="2022-10" db="EMBL/GenBank/DDBJ databases">
        <title>Characterization and whole genome sequencing of a new Roseateles species, isolated from fresh water.</title>
        <authorList>
            <person name="Guliayeva D.Y."/>
            <person name="Akhremchuk A.E."/>
            <person name="Sikolenko M.A."/>
            <person name="Valentovich L.N."/>
            <person name="Sidarenka A.V."/>
        </authorList>
    </citation>
    <scope>NUCLEOTIDE SEQUENCE</scope>
    <source>
        <strain evidence="2">BIM B-1768</strain>
    </source>
</reference>
<evidence type="ECO:0000256" key="1">
    <source>
        <dbReference type="SAM" id="Phobius"/>
    </source>
</evidence>
<dbReference type="InterPro" id="IPR008523">
    <property type="entry name" value="DUF805"/>
</dbReference>
<proteinExistence type="predicted"/>
<protein>
    <submittedName>
        <fullName evidence="2">DUF805 domain-containing protein</fullName>
    </submittedName>
</protein>
<keyword evidence="1" id="KW-0812">Transmembrane</keyword>
<dbReference type="RefSeq" id="WP_261759462.1">
    <property type="nucleotide sequence ID" value="NZ_CP104562.2"/>
</dbReference>
<accession>A0ABY6B8U5</accession>
<dbReference type="EMBL" id="CP104562">
    <property type="protein sequence ID" value="UXH79642.1"/>
    <property type="molecule type" value="Genomic_DNA"/>
</dbReference>
<dbReference type="SUPFAM" id="SSF54523">
    <property type="entry name" value="Pili subunits"/>
    <property type="match status" value="1"/>
</dbReference>
<organism evidence="2 3">
    <name type="scientific">Roseateles amylovorans</name>
    <dbReference type="NCBI Taxonomy" id="2978473"/>
    <lineage>
        <taxon>Bacteria</taxon>
        <taxon>Pseudomonadati</taxon>
        <taxon>Pseudomonadota</taxon>
        <taxon>Betaproteobacteria</taxon>
        <taxon>Burkholderiales</taxon>
        <taxon>Sphaerotilaceae</taxon>
        <taxon>Roseateles</taxon>
    </lineage>
</organism>
<keyword evidence="1" id="KW-1133">Transmembrane helix</keyword>
<keyword evidence="1" id="KW-0472">Membrane</keyword>
<feature type="transmembrane region" description="Helical" evidence="1">
    <location>
        <begin position="42"/>
        <end position="62"/>
    </location>
</feature>
<sequence>MIESAPNQYAPPVATVQDVAPPAPAAELRYFSAEGRIGRLRYLAYSIGASLLHGAIVGLLTAILGSTIGTIVSLASVLVLMWFTILCGIKRCHDLDLSGWWSVTVIIPIISLIWIFVPGSKGANRFGPPPPPNTLGVRLLAFILPAVFIIGVVAAVALPAYSAYVAKARAAQAASQGSPSSQP</sequence>
<dbReference type="Pfam" id="PF05656">
    <property type="entry name" value="DUF805"/>
    <property type="match status" value="1"/>
</dbReference>
<dbReference type="Proteomes" id="UP001064933">
    <property type="component" value="Chromosome"/>
</dbReference>
<dbReference type="PANTHER" id="PTHR34980">
    <property type="entry name" value="INNER MEMBRANE PROTEIN-RELATED-RELATED"/>
    <property type="match status" value="1"/>
</dbReference>
<keyword evidence="3" id="KW-1185">Reference proteome</keyword>
<gene>
    <name evidence="2" type="ORF">N4261_06930</name>
</gene>
<feature type="transmembrane region" description="Helical" evidence="1">
    <location>
        <begin position="99"/>
        <end position="117"/>
    </location>
</feature>
<dbReference type="Gene3D" id="3.30.700.10">
    <property type="entry name" value="Glycoprotein, Type 4 Pilin"/>
    <property type="match status" value="1"/>
</dbReference>
<feature type="transmembrane region" description="Helical" evidence="1">
    <location>
        <begin position="137"/>
        <end position="161"/>
    </location>
</feature>
<evidence type="ECO:0000313" key="3">
    <source>
        <dbReference type="Proteomes" id="UP001064933"/>
    </source>
</evidence>
<dbReference type="InterPro" id="IPR045584">
    <property type="entry name" value="Pilin-like"/>
</dbReference>
<dbReference type="PANTHER" id="PTHR34980:SF3">
    <property type="entry name" value="BLR8105 PROTEIN"/>
    <property type="match status" value="1"/>
</dbReference>
<evidence type="ECO:0000313" key="2">
    <source>
        <dbReference type="EMBL" id="UXH79642.1"/>
    </source>
</evidence>